<feature type="transmembrane region" description="Helical" evidence="5">
    <location>
        <begin position="114"/>
        <end position="133"/>
    </location>
</feature>
<dbReference type="InterPro" id="IPR011701">
    <property type="entry name" value="MFS"/>
</dbReference>
<sequence length="479" mass="52661">MSATSGDSIQVSVPVLSSVQTIASPISLKDHASQEAFVPQELETRVYKKRWLILAIFVLYSTSNALQWIQYSIITNIIAKYYDVSANWVNWTSLIYMVTYIPLIFPASWALDKWGLRTACIIGGAGTCLGAWIKVASVDPSRFHITFIGQTVVACSQVFVLSVPARLAAVWFGADQVSSACSIGVFGNQLGVAVGFLFPPMIVRNHDDLNLISRDLRFMFYSVAVFTSFVFIAIVTVFKSAPPVPPSRAQIAQKENEKSFSHSMKKLLLNRGYILLLISYGIMVGVFYAISTLLNQVILDHFPASKSKKLVLPGKEEDAGRIGLTIVVAGMLGSVICGIALDKTHRFKHITLILYVLALLSLVVYMFTLDVGYISVVYFSSGLLGFFMTGYLPVGFEFAAELTYPEPEGTSAGLLNASSQIFGIIFTIFYGSLFENYGDLVANGALCGTLILGTIFTLLIREDLRRQNTRSRVVTNRKS</sequence>
<feature type="transmembrane region" description="Helical" evidence="5">
    <location>
        <begin position="51"/>
        <end position="69"/>
    </location>
</feature>
<reference evidence="7 8" key="1">
    <citation type="submission" date="2023-09" db="EMBL/GenBank/DDBJ databases">
        <title>Genomes of two closely related lineages of the louse Polyplax serrata with different host specificities.</title>
        <authorList>
            <person name="Martinu J."/>
            <person name="Tarabai H."/>
            <person name="Stefka J."/>
            <person name="Hypsa V."/>
        </authorList>
    </citation>
    <scope>NUCLEOTIDE SEQUENCE [LARGE SCALE GENOMIC DNA]</scope>
    <source>
        <strain evidence="7">98ZLc_SE</strain>
    </source>
</reference>
<dbReference type="Proteomes" id="UP001359485">
    <property type="component" value="Unassembled WGS sequence"/>
</dbReference>
<comment type="subcellular location">
    <subcellularLocation>
        <location evidence="1">Membrane</location>
        <topology evidence="1">Multi-pass membrane protein</topology>
    </subcellularLocation>
</comment>
<keyword evidence="4 5" id="KW-0472">Membrane</keyword>
<organism evidence="7 8">
    <name type="scientific">Polyplax serrata</name>
    <name type="common">Common mouse louse</name>
    <dbReference type="NCBI Taxonomy" id="468196"/>
    <lineage>
        <taxon>Eukaryota</taxon>
        <taxon>Metazoa</taxon>
        <taxon>Ecdysozoa</taxon>
        <taxon>Arthropoda</taxon>
        <taxon>Hexapoda</taxon>
        <taxon>Insecta</taxon>
        <taxon>Pterygota</taxon>
        <taxon>Neoptera</taxon>
        <taxon>Paraneoptera</taxon>
        <taxon>Psocodea</taxon>
        <taxon>Troctomorpha</taxon>
        <taxon>Phthiraptera</taxon>
        <taxon>Anoplura</taxon>
        <taxon>Polyplacidae</taxon>
        <taxon>Polyplax</taxon>
    </lineage>
</organism>
<feature type="transmembrane region" description="Helical" evidence="5">
    <location>
        <begin position="145"/>
        <end position="165"/>
    </location>
</feature>
<feature type="transmembrane region" description="Helical" evidence="5">
    <location>
        <begin position="414"/>
        <end position="434"/>
    </location>
</feature>
<dbReference type="InterPro" id="IPR049680">
    <property type="entry name" value="FLVCR1-2_SLC49-like"/>
</dbReference>
<dbReference type="PANTHER" id="PTHR10924">
    <property type="entry name" value="MAJOR FACILITATOR SUPERFAMILY PROTEIN-RELATED"/>
    <property type="match status" value="1"/>
</dbReference>
<evidence type="ECO:0000256" key="1">
    <source>
        <dbReference type="ARBA" id="ARBA00004141"/>
    </source>
</evidence>
<protein>
    <recommendedName>
        <fullName evidence="6">Major facilitator superfamily (MFS) profile domain-containing protein</fullName>
    </recommendedName>
</protein>
<feature type="transmembrane region" description="Helical" evidence="5">
    <location>
        <begin position="440"/>
        <end position="460"/>
    </location>
</feature>
<keyword evidence="8" id="KW-1185">Reference proteome</keyword>
<feature type="domain" description="Major facilitator superfamily (MFS) profile" evidence="6">
    <location>
        <begin position="48"/>
        <end position="465"/>
    </location>
</feature>
<feature type="transmembrane region" description="Helical" evidence="5">
    <location>
        <begin position="273"/>
        <end position="299"/>
    </location>
</feature>
<dbReference type="InterPro" id="IPR036259">
    <property type="entry name" value="MFS_trans_sf"/>
</dbReference>
<keyword evidence="3 5" id="KW-1133">Transmembrane helix</keyword>
<feature type="transmembrane region" description="Helical" evidence="5">
    <location>
        <begin position="89"/>
        <end position="107"/>
    </location>
</feature>
<feature type="transmembrane region" description="Helical" evidence="5">
    <location>
        <begin position="177"/>
        <end position="198"/>
    </location>
</feature>
<gene>
    <name evidence="7" type="ORF">RUM44_011313</name>
</gene>
<dbReference type="Gene3D" id="1.20.1250.20">
    <property type="entry name" value="MFS general substrate transporter like domains"/>
    <property type="match status" value="1"/>
</dbReference>
<keyword evidence="2 5" id="KW-0812">Transmembrane</keyword>
<dbReference type="EMBL" id="JAWJWF010000046">
    <property type="protein sequence ID" value="KAK6624454.1"/>
    <property type="molecule type" value="Genomic_DNA"/>
</dbReference>
<evidence type="ECO:0000313" key="8">
    <source>
        <dbReference type="Proteomes" id="UP001359485"/>
    </source>
</evidence>
<feature type="transmembrane region" description="Helical" evidence="5">
    <location>
        <begin position="218"/>
        <end position="238"/>
    </location>
</feature>
<evidence type="ECO:0000313" key="7">
    <source>
        <dbReference type="EMBL" id="KAK6624454.1"/>
    </source>
</evidence>
<feature type="transmembrane region" description="Helical" evidence="5">
    <location>
        <begin position="319"/>
        <end position="341"/>
    </location>
</feature>
<dbReference type="CDD" id="cd17398">
    <property type="entry name" value="MFS_FLVCR_like"/>
    <property type="match status" value="1"/>
</dbReference>
<evidence type="ECO:0000259" key="6">
    <source>
        <dbReference type="PROSITE" id="PS50850"/>
    </source>
</evidence>
<dbReference type="PANTHER" id="PTHR10924:SF4">
    <property type="entry name" value="GH15861P"/>
    <property type="match status" value="1"/>
</dbReference>
<dbReference type="InterPro" id="IPR020846">
    <property type="entry name" value="MFS_dom"/>
</dbReference>
<dbReference type="Pfam" id="PF07690">
    <property type="entry name" value="MFS_1"/>
    <property type="match status" value="1"/>
</dbReference>
<evidence type="ECO:0000256" key="5">
    <source>
        <dbReference type="SAM" id="Phobius"/>
    </source>
</evidence>
<dbReference type="PROSITE" id="PS50850">
    <property type="entry name" value="MFS"/>
    <property type="match status" value="1"/>
</dbReference>
<evidence type="ECO:0000256" key="3">
    <source>
        <dbReference type="ARBA" id="ARBA00022989"/>
    </source>
</evidence>
<comment type="caution">
    <text evidence="7">The sequence shown here is derived from an EMBL/GenBank/DDBJ whole genome shotgun (WGS) entry which is preliminary data.</text>
</comment>
<evidence type="ECO:0000256" key="4">
    <source>
        <dbReference type="ARBA" id="ARBA00023136"/>
    </source>
</evidence>
<name>A0ABR1AR65_POLSC</name>
<proteinExistence type="predicted"/>
<feature type="transmembrane region" description="Helical" evidence="5">
    <location>
        <begin position="350"/>
        <end position="367"/>
    </location>
</feature>
<feature type="transmembrane region" description="Helical" evidence="5">
    <location>
        <begin position="373"/>
        <end position="394"/>
    </location>
</feature>
<evidence type="ECO:0000256" key="2">
    <source>
        <dbReference type="ARBA" id="ARBA00022692"/>
    </source>
</evidence>
<accession>A0ABR1AR65</accession>
<dbReference type="SUPFAM" id="SSF103473">
    <property type="entry name" value="MFS general substrate transporter"/>
    <property type="match status" value="1"/>
</dbReference>